<keyword evidence="2" id="KW-1185">Reference proteome</keyword>
<name>A0ABS1J1M8_9FIRM</name>
<dbReference type="EMBL" id="JAEPRJ010000001">
    <property type="protein sequence ID" value="MBK5898071.1"/>
    <property type="molecule type" value="Genomic_DNA"/>
</dbReference>
<comment type="caution">
    <text evidence="1">The sequence shown here is derived from an EMBL/GenBank/DDBJ whole genome shotgun (WGS) entry which is preliminary data.</text>
</comment>
<evidence type="ECO:0000313" key="1">
    <source>
        <dbReference type="EMBL" id="MBK5898071.1"/>
    </source>
</evidence>
<reference evidence="1 2" key="1">
    <citation type="submission" date="2021-01" db="EMBL/GenBank/DDBJ databases">
        <title>Isolation and description of Catonella massiliensis sp. nov., a novel Catonella species, isolated from a stable periodontitis subject.</title>
        <authorList>
            <person name="Antezack A."/>
            <person name="Boxberger M."/>
            <person name="La Scola B."/>
            <person name="Monnet-Corti V."/>
        </authorList>
    </citation>
    <scope>NUCLEOTIDE SEQUENCE [LARGE SCALE GENOMIC DNA]</scope>
    <source>
        <strain evidence="1 2">Marseille-Q4567</strain>
    </source>
</reference>
<evidence type="ECO:0000313" key="2">
    <source>
        <dbReference type="Proteomes" id="UP000604730"/>
    </source>
</evidence>
<dbReference type="Proteomes" id="UP000604730">
    <property type="component" value="Unassembled WGS sequence"/>
</dbReference>
<sequence length="77" mass="8856">MNKVSLKSDIKDSKNKVTMKVYDSVVAVDINKGKSVRELKMRKIMTGITSVIIKVPEKNKQLFIKNISTKRENWNNC</sequence>
<proteinExistence type="predicted"/>
<dbReference type="RefSeq" id="WP_208429514.1">
    <property type="nucleotide sequence ID" value="NZ_JAEPRJ010000001.1"/>
</dbReference>
<organism evidence="1 2">
    <name type="scientific">Catonella massiliensis</name>
    <dbReference type="NCBI Taxonomy" id="2799636"/>
    <lineage>
        <taxon>Bacteria</taxon>
        <taxon>Bacillati</taxon>
        <taxon>Bacillota</taxon>
        <taxon>Clostridia</taxon>
        <taxon>Lachnospirales</taxon>
        <taxon>Lachnospiraceae</taxon>
        <taxon>Catonella</taxon>
    </lineage>
</organism>
<gene>
    <name evidence="1" type="ORF">JJN12_09840</name>
</gene>
<accession>A0ABS1J1M8</accession>
<protein>
    <submittedName>
        <fullName evidence="1">Uncharacterized protein</fullName>
    </submittedName>
</protein>